<dbReference type="EMBL" id="MTKT01003711">
    <property type="protein sequence ID" value="OWM74560.1"/>
    <property type="molecule type" value="Genomic_DNA"/>
</dbReference>
<evidence type="ECO:0000313" key="1">
    <source>
        <dbReference type="EMBL" id="OWM74560.1"/>
    </source>
</evidence>
<protein>
    <submittedName>
        <fullName evidence="1">Uncharacterized protein</fullName>
    </submittedName>
</protein>
<reference evidence="2" key="1">
    <citation type="journal article" date="2017" name="Plant J.">
        <title>The pomegranate (Punica granatum L.) genome and the genomics of punicalagin biosynthesis.</title>
        <authorList>
            <person name="Qin G."/>
            <person name="Xu C."/>
            <person name="Ming R."/>
            <person name="Tang H."/>
            <person name="Guyot R."/>
            <person name="Kramer E.M."/>
            <person name="Hu Y."/>
            <person name="Yi X."/>
            <person name="Qi Y."/>
            <person name="Xu X."/>
            <person name="Gao Z."/>
            <person name="Pan H."/>
            <person name="Jian J."/>
            <person name="Tian Y."/>
            <person name="Yue Z."/>
            <person name="Xu Y."/>
        </authorList>
    </citation>
    <scope>NUCLEOTIDE SEQUENCE [LARGE SCALE GENOMIC DNA]</scope>
    <source>
        <strain evidence="2">cv. Dabenzi</strain>
    </source>
</reference>
<comment type="caution">
    <text evidence="1">The sequence shown here is derived from an EMBL/GenBank/DDBJ whole genome shotgun (WGS) entry which is preliminary data.</text>
</comment>
<dbReference type="Proteomes" id="UP000197138">
    <property type="component" value="Unassembled WGS sequence"/>
</dbReference>
<accession>A0A218WQC8</accession>
<evidence type="ECO:0000313" key="2">
    <source>
        <dbReference type="Proteomes" id="UP000197138"/>
    </source>
</evidence>
<gene>
    <name evidence="1" type="ORF">CDL15_Pgr005139</name>
</gene>
<proteinExistence type="predicted"/>
<sequence length="174" mass="19548">MEVGWDAITNTVKASLDGWDKFIKECIDLFKSSLNMKKKESTPPKSKRSKFVTSSEKPAKNSIKEAMTLLKDMKDTIFVDKYLAAASVLPMGQRDVSSCAITIRLSGNGCVALLALERTRCIYSFSKNRFDRTFHVETHAYKADSIRSKSLGITSSVSRISGWIRTYFIICAIR</sequence>
<name>A0A218WQC8_PUNGR</name>
<dbReference type="AlphaFoldDB" id="A0A218WQC8"/>
<organism evidence="1 2">
    <name type="scientific">Punica granatum</name>
    <name type="common">Pomegranate</name>
    <dbReference type="NCBI Taxonomy" id="22663"/>
    <lineage>
        <taxon>Eukaryota</taxon>
        <taxon>Viridiplantae</taxon>
        <taxon>Streptophyta</taxon>
        <taxon>Embryophyta</taxon>
        <taxon>Tracheophyta</taxon>
        <taxon>Spermatophyta</taxon>
        <taxon>Magnoliopsida</taxon>
        <taxon>eudicotyledons</taxon>
        <taxon>Gunneridae</taxon>
        <taxon>Pentapetalae</taxon>
        <taxon>rosids</taxon>
        <taxon>malvids</taxon>
        <taxon>Myrtales</taxon>
        <taxon>Lythraceae</taxon>
        <taxon>Punica</taxon>
    </lineage>
</organism>